<evidence type="ECO:0000256" key="1">
    <source>
        <dbReference type="SAM" id="MobiDB-lite"/>
    </source>
</evidence>
<name>A0AAW5BYJ6_9FIRM</name>
<keyword evidence="2" id="KW-0732">Signal</keyword>
<dbReference type="EMBL" id="JAKNGE010000037">
    <property type="protein sequence ID" value="MCG4748428.1"/>
    <property type="molecule type" value="Genomic_DNA"/>
</dbReference>
<protein>
    <submittedName>
        <fullName evidence="3">Uncharacterized protein</fullName>
    </submittedName>
</protein>
<accession>A0AAW5BYJ6</accession>
<feature type="signal peptide" evidence="2">
    <location>
        <begin position="1"/>
        <end position="26"/>
    </location>
</feature>
<feature type="compositionally biased region" description="Low complexity" evidence="1">
    <location>
        <begin position="74"/>
        <end position="91"/>
    </location>
</feature>
<evidence type="ECO:0000313" key="3">
    <source>
        <dbReference type="EMBL" id="MCG4748428.1"/>
    </source>
</evidence>
<feature type="chain" id="PRO_5043296081" evidence="2">
    <location>
        <begin position="27"/>
        <end position="119"/>
    </location>
</feature>
<organism evidence="3 4">
    <name type="scientific">Enterocloster aldenensis</name>
    <dbReference type="NCBI Taxonomy" id="358742"/>
    <lineage>
        <taxon>Bacteria</taxon>
        <taxon>Bacillati</taxon>
        <taxon>Bacillota</taxon>
        <taxon>Clostridia</taxon>
        <taxon>Lachnospirales</taxon>
        <taxon>Lachnospiraceae</taxon>
        <taxon>Enterocloster</taxon>
    </lineage>
</organism>
<gene>
    <name evidence="3" type="ORF">L0N08_23695</name>
</gene>
<reference evidence="3" key="1">
    <citation type="submission" date="2022-01" db="EMBL/GenBank/DDBJ databases">
        <title>Collection of gut derived symbiotic bacterial strains cultured from healthy donors.</title>
        <authorList>
            <person name="Lin H."/>
            <person name="Kohout C."/>
            <person name="Waligurski E."/>
            <person name="Pamer E.G."/>
        </authorList>
    </citation>
    <scope>NUCLEOTIDE SEQUENCE</scope>
    <source>
        <strain evidence="3">DFI.6.55</strain>
    </source>
</reference>
<dbReference type="RefSeq" id="WP_117561118.1">
    <property type="nucleotide sequence ID" value="NZ_CAXTHN010000047.1"/>
</dbReference>
<dbReference type="Proteomes" id="UP001299608">
    <property type="component" value="Unassembled WGS sequence"/>
</dbReference>
<dbReference type="AlphaFoldDB" id="A0AAW5BYJ6"/>
<evidence type="ECO:0000256" key="2">
    <source>
        <dbReference type="SAM" id="SignalP"/>
    </source>
</evidence>
<sequence length="119" mass="12444">MKIRTIIATAVTGTILMAAGSSLAFGADWTCPRGYGDCTSYEYCTTHDHGDCDGHWSEEGDWVCPDGNHSYRCSSSAASSPSAASGPSSDSGSRRGHHGGNRQDGQGHHGSHGCGTLRR</sequence>
<evidence type="ECO:0000313" key="4">
    <source>
        <dbReference type="Proteomes" id="UP001299608"/>
    </source>
</evidence>
<proteinExistence type="predicted"/>
<feature type="region of interest" description="Disordered" evidence="1">
    <location>
        <begin position="71"/>
        <end position="119"/>
    </location>
</feature>
<comment type="caution">
    <text evidence="3">The sequence shown here is derived from an EMBL/GenBank/DDBJ whole genome shotgun (WGS) entry which is preliminary data.</text>
</comment>